<feature type="active site" description="Nucleophile; cysteine thiosulfonate intermediate" evidence="4">
    <location>
        <position position="228"/>
    </location>
</feature>
<dbReference type="InterPro" id="IPR004511">
    <property type="entry name" value="PAPS/APS_Rdtase"/>
</dbReference>
<evidence type="ECO:0000256" key="4">
    <source>
        <dbReference type="HAMAP-Rule" id="MF_00063"/>
    </source>
</evidence>
<protein>
    <recommendedName>
        <fullName evidence="4">Adenosine 5'-phosphosulfate reductase</fullName>
        <shortName evidence="4">APS reductase</shortName>
        <ecNumber evidence="4">1.8.4.10</ecNumber>
    </recommendedName>
    <alternativeName>
        <fullName evidence="4">5'-adenylylsulfate reductase</fullName>
    </alternativeName>
    <alternativeName>
        <fullName evidence="4">Thioredoxin-dependent 5'-adenylylsulfate reductase</fullName>
    </alternativeName>
</protein>
<evidence type="ECO:0000256" key="3">
    <source>
        <dbReference type="ARBA" id="ARBA00024327"/>
    </source>
</evidence>
<dbReference type="EMBL" id="JACHIL010000001">
    <property type="protein sequence ID" value="MBB5090162.1"/>
    <property type="molecule type" value="Genomic_DNA"/>
</dbReference>
<dbReference type="PIRSF" id="PIRSF000857">
    <property type="entry name" value="PAPS_reductase"/>
    <property type="match status" value="1"/>
</dbReference>
<dbReference type="GO" id="GO:0051539">
    <property type="term" value="F:4 iron, 4 sulfur cluster binding"/>
    <property type="evidence" value="ECO:0007669"/>
    <property type="project" value="UniProtKB-UniRule"/>
</dbReference>
<comment type="catalytic activity">
    <reaction evidence="4">
        <text>[thioredoxin]-disulfide + sulfite + AMP + 2 H(+) = adenosine 5'-phosphosulfate + [thioredoxin]-dithiol</text>
        <dbReference type="Rhea" id="RHEA:21976"/>
        <dbReference type="Rhea" id="RHEA-COMP:10698"/>
        <dbReference type="Rhea" id="RHEA-COMP:10700"/>
        <dbReference type="ChEBI" id="CHEBI:15378"/>
        <dbReference type="ChEBI" id="CHEBI:17359"/>
        <dbReference type="ChEBI" id="CHEBI:29950"/>
        <dbReference type="ChEBI" id="CHEBI:50058"/>
        <dbReference type="ChEBI" id="CHEBI:58243"/>
        <dbReference type="ChEBI" id="CHEBI:456215"/>
        <dbReference type="EC" id="1.8.4.10"/>
    </reaction>
</comment>
<keyword evidence="7" id="KW-1185">Reference proteome</keyword>
<evidence type="ECO:0000313" key="6">
    <source>
        <dbReference type="EMBL" id="MBB5090162.1"/>
    </source>
</evidence>
<reference evidence="6 7" key="1">
    <citation type="submission" date="2020-08" db="EMBL/GenBank/DDBJ databases">
        <title>Genomic Encyclopedia of Type Strains, Phase IV (KMG-IV): sequencing the most valuable type-strain genomes for metagenomic binning, comparative biology and taxonomic classification.</title>
        <authorList>
            <person name="Goeker M."/>
        </authorList>
    </citation>
    <scope>NUCLEOTIDE SEQUENCE [LARGE SCALE GENOMIC DNA]</scope>
    <source>
        <strain evidence="6 7">DSM 25620</strain>
    </source>
</reference>
<gene>
    <name evidence="4" type="primary">cysH</name>
    <name evidence="6" type="ORF">HNQ68_000674</name>
</gene>
<dbReference type="RefSeq" id="WP_151158682.1">
    <property type="nucleotide sequence ID" value="NZ_JACHIL010000001.1"/>
</dbReference>
<dbReference type="GO" id="GO:0019379">
    <property type="term" value="P:sulfate assimilation, phosphoadenylyl sulfate reduction by phosphoadenylyl-sulfate reductase (thioredoxin)"/>
    <property type="evidence" value="ECO:0007669"/>
    <property type="project" value="UniProtKB-UniRule"/>
</dbReference>
<dbReference type="InterPro" id="IPR014729">
    <property type="entry name" value="Rossmann-like_a/b/a_fold"/>
</dbReference>
<keyword evidence="4" id="KW-0411">Iron-sulfur</keyword>
<keyword evidence="2 4" id="KW-0560">Oxidoreductase</keyword>
<comment type="cofactor">
    <cofactor evidence="4">
        <name>[4Fe-4S] cluster</name>
        <dbReference type="ChEBI" id="CHEBI:49883"/>
    </cofactor>
    <text evidence="4">Binds 1 [4Fe-4S] cluster per subunit.</text>
</comment>
<accession>A0A7W8AGX5</accession>
<evidence type="ECO:0000256" key="1">
    <source>
        <dbReference type="ARBA" id="ARBA00009732"/>
    </source>
</evidence>
<comment type="pathway">
    <text evidence="3 4">Sulfur metabolism; hydrogen sulfide biosynthesis; sulfite from sulfate.</text>
</comment>
<dbReference type="HAMAP" id="MF_00063">
    <property type="entry name" value="CysH"/>
    <property type="match status" value="1"/>
</dbReference>
<dbReference type="AlphaFoldDB" id="A0A7W8AGX5"/>
<comment type="similarity">
    <text evidence="1 4">Belongs to the PAPS reductase family. CysH subfamily.</text>
</comment>
<evidence type="ECO:0000313" key="7">
    <source>
        <dbReference type="Proteomes" id="UP000531231"/>
    </source>
</evidence>
<feature type="binding site" evidence="4">
    <location>
        <position position="121"/>
    </location>
    <ligand>
        <name>[4Fe-4S] cluster</name>
        <dbReference type="ChEBI" id="CHEBI:49883"/>
    </ligand>
</feature>
<keyword evidence="4" id="KW-0408">Iron</keyword>
<comment type="caution">
    <text evidence="6">The sequence shown here is derived from an EMBL/GenBank/DDBJ whole genome shotgun (WGS) entry which is preliminary data.</text>
</comment>
<dbReference type="InterPro" id="IPR002500">
    <property type="entry name" value="PAPS_reduct_dom"/>
</dbReference>
<dbReference type="NCBIfam" id="TIGR00434">
    <property type="entry name" value="cysH"/>
    <property type="match status" value="1"/>
</dbReference>
<evidence type="ECO:0000256" key="2">
    <source>
        <dbReference type="ARBA" id="ARBA00023002"/>
    </source>
</evidence>
<name>A0A7W8AGX5_9HYPH</name>
<dbReference type="GO" id="GO:0005737">
    <property type="term" value="C:cytoplasm"/>
    <property type="evidence" value="ECO:0007669"/>
    <property type="project" value="UniProtKB-SubCell"/>
</dbReference>
<feature type="domain" description="Phosphoadenosine phosphosulphate reductase" evidence="5">
    <location>
        <begin position="41"/>
        <end position="208"/>
    </location>
</feature>
<dbReference type="GO" id="GO:0004604">
    <property type="term" value="F:phosphoadenylyl-sulfate reductase (thioredoxin) activity"/>
    <property type="evidence" value="ECO:0007669"/>
    <property type="project" value="UniProtKB-UniRule"/>
</dbReference>
<dbReference type="Proteomes" id="UP000531231">
    <property type="component" value="Unassembled WGS sequence"/>
</dbReference>
<keyword evidence="4" id="KW-0479">Metal-binding</keyword>
<dbReference type="PANTHER" id="PTHR46509:SF1">
    <property type="entry name" value="PHOSPHOADENOSINE PHOSPHOSULFATE REDUCTASE"/>
    <property type="match status" value="1"/>
</dbReference>
<dbReference type="GO" id="GO:0070814">
    <property type="term" value="P:hydrogen sulfide biosynthetic process"/>
    <property type="evidence" value="ECO:0007669"/>
    <property type="project" value="UniProtKB-UniRule"/>
</dbReference>
<sequence length="249" mass="27401">MQPDTHQRVADRVQHLNHLYGEAPAEDIIAASVQEFGAGLAAVSSFGADSAILLHLIAQAQPSLPVLFLQTNKHFPATLRYQAQLVQELGLTDVRDLLPDASALKTHDPLGALCLTDKDRCCDLRKVQPLAQGIAPFQAWFTGRKQFQATTRNSLPAFEAVGQHIRINPLKDWNAEQLEAYREVHHLPPHPLVEQGYRSIGCMPCTRPVSDDEDQRAGRWSGSGKTECGIHLGGLEQHLQQDKTKGADA</sequence>
<organism evidence="6 7">
    <name type="scientific">Pseudochrobactrum saccharolyticum</name>
    <dbReference type="NCBI Taxonomy" id="354352"/>
    <lineage>
        <taxon>Bacteria</taxon>
        <taxon>Pseudomonadati</taxon>
        <taxon>Pseudomonadota</taxon>
        <taxon>Alphaproteobacteria</taxon>
        <taxon>Hyphomicrobiales</taxon>
        <taxon>Brucellaceae</taxon>
        <taxon>Pseudochrobactrum</taxon>
    </lineage>
</organism>
<dbReference type="Pfam" id="PF01507">
    <property type="entry name" value="PAPS_reduct"/>
    <property type="match status" value="1"/>
</dbReference>
<feature type="binding site" evidence="4">
    <location>
        <position position="122"/>
    </location>
    <ligand>
        <name>[4Fe-4S] cluster</name>
        <dbReference type="ChEBI" id="CHEBI:49883"/>
    </ligand>
</feature>
<feature type="binding site" evidence="4">
    <location>
        <position position="202"/>
    </location>
    <ligand>
        <name>[4Fe-4S] cluster</name>
        <dbReference type="ChEBI" id="CHEBI:49883"/>
    </ligand>
</feature>
<feature type="binding site" evidence="4">
    <location>
        <position position="205"/>
    </location>
    <ligand>
        <name>[4Fe-4S] cluster</name>
        <dbReference type="ChEBI" id="CHEBI:49883"/>
    </ligand>
</feature>
<dbReference type="PANTHER" id="PTHR46509">
    <property type="entry name" value="PHOSPHOADENOSINE PHOSPHOSULFATE REDUCTASE"/>
    <property type="match status" value="1"/>
</dbReference>
<keyword evidence="4" id="KW-0963">Cytoplasm</keyword>
<evidence type="ECO:0000259" key="5">
    <source>
        <dbReference type="Pfam" id="PF01507"/>
    </source>
</evidence>
<dbReference type="Gene3D" id="3.40.50.620">
    <property type="entry name" value="HUPs"/>
    <property type="match status" value="1"/>
</dbReference>
<proteinExistence type="inferred from homology"/>
<dbReference type="GO" id="GO:0043866">
    <property type="term" value="F:adenylyl-sulfate reductase (thioredoxin) activity"/>
    <property type="evidence" value="ECO:0007669"/>
    <property type="project" value="UniProtKB-EC"/>
</dbReference>
<dbReference type="NCBIfam" id="NF002537">
    <property type="entry name" value="PRK02090.1"/>
    <property type="match status" value="1"/>
</dbReference>
<comment type="function">
    <text evidence="4">Catalyzes the formation of sulfite from adenosine 5'-phosphosulfate (APS) using thioredoxin as an electron donor.</text>
</comment>
<dbReference type="GO" id="GO:0046872">
    <property type="term" value="F:metal ion binding"/>
    <property type="evidence" value="ECO:0007669"/>
    <property type="project" value="UniProtKB-KW"/>
</dbReference>
<dbReference type="EC" id="1.8.4.10" evidence="4"/>
<dbReference type="SUPFAM" id="SSF52402">
    <property type="entry name" value="Adenine nucleotide alpha hydrolases-like"/>
    <property type="match status" value="1"/>
</dbReference>
<comment type="subcellular location">
    <subcellularLocation>
        <location evidence="4">Cytoplasm</location>
    </subcellularLocation>
</comment>